<feature type="region of interest" description="Disordered" evidence="6">
    <location>
        <begin position="489"/>
        <end position="572"/>
    </location>
</feature>
<dbReference type="Pfam" id="PF01926">
    <property type="entry name" value="MMR_HSR1"/>
    <property type="match status" value="1"/>
</dbReference>
<dbReference type="InterPro" id="IPR023179">
    <property type="entry name" value="GTP-bd_ortho_bundle_sf"/>
</dbReference>
<dbReference type="OrthoDB" id="444945at2759"/>
<evidence type="ECO:0000256" key="5">
    <source>
        <dbReference type="RuleBase" id="RU364023"/>
    </source>
</evidence>
<name>A0A2V3IVY8_9FLOR</name>
<comment type="caution">
    <text evidence="8">The sequence shown here is derived from an EMBL/GenBank/DDBJ whole genome shotgun (WGS) entry which is preliminary data.</text>
</comment>
<dbReference type="InterPro" id="IPR024929">
    <property type="entry name" value="GNL2_CP_dom"/>
</dbReference>
<dbReference type="Pfam" id="PF08153">
    <property type="entry name" value="NGP1NT"/>
    <property type="match status" value="1"/>
</dbReference>
<keyword evidence="2 5" id="KW-0547">Nucleotide-binding</keyword>
<dbReference type="PANTHER" id="PTHR11089:SF9">
    <property type="entry name" value="NUCLEOLAR GTP-BINDING PROTEIN 2"/>
    <property type="match status" value="1"/>
</dbReference>
<comment type="function">
    <text evidence="5">GTPase that associates with pre-60S ribosomal subunits in the nucleolus and is required for their nuclear export and maturation.</text>
</comment>
<feature type="region of interest" description="Disordered" evidence="6">
    <location>
        <begin position="187"/>
        <end position="213"/>
    </location>
</feature>
<dbReference type="InterPro" id="IPR027417">
    <property type="entry name" value="P-loop_NTPase"/>
</dbReference>
<evidence type="ECO:0000256" key="6">
    <source>
        <dbReference type="SAM" id="MobiDB-lite"/>
    </source>
</evidence>
<evidence type="ECO:0000256" key="1">
    <source>
        <dbReference type="ARBA" id="ARBA00004604"/>
    </source>
</evidence>
<evidence type="ECO:0000259" key="7">
    <source>
        <dbReference type="PROSITE" id="PS51721"/>
    </source>
</evidence>
<dbReference type="FunFam" id="3.40.50.300:FF:000559">
    <property type="entry name" value="Nuclear/nucleolar GTPase 2"/>
    <property type="match status" value="1"/>
</dbReference>
<dbReference type="InterPro" id="IPR050755">
    <property type="entry name" value="TRAFAC_YlqF/YawG_RiboMat"/>
</dbReference>
<dbReference type="Gene3D" id="1.10.1580.10">
    <property type="match status" value="1"/>
</dbReference>
<dbReference type="STRING" id="448386.A0A2V3IVY8"/>
<gene>
    <name evidence="8" type="ORF">BWQ96_03901</name>
</gene>
<sequence>MPKVKPKLAAGVGGSLPRHSMDVNRGNHKIGHGRDRATVKRIQMYKTKAYKRDREGKIIKDAGDLTKSTPEAGAGRVAPNRKWFGNTRIVEQKDLTRFRDAMAKAQADPFSVLLKQKKLPMTLVDDPDTESRALAGSQMGLLVNEPFDQTFSKKRRRKRPKLVASSYEELLNKAENSNKQYEENIERMEQDAEERAKKAAAEAPPDPDAKAGLRFDDLKNADRERVFDKGQSKRIWAELHKVVDSSDVVIQVLDARDPMGTRCAYLERFLKKQCSHKHMILLLNKADLVPTWVSSTWLKILTKEYPTLAFHSSITNPFGKGSLINLLRQFKALHPEKKSISCGLVGYPNVGKSSVINTLRGKKVSKVAPIPGETKVWQYVTMFRSIFLIDCPGVVHDSTKNSQSDAVLKGVVRIESLRGMAAEYIPALLDRVEDKYIQRTYGIKSWERAHDLLEQLARKAGKLLKGGEPDVNTVGRMMLSDFQRGKLPWFVPPPMDEVKETSTKQKSPSNKDEKNDMNGSGQGDGEEVSKESSEEKDEVRAHAGNINVEHENIKNLKVSNRLSEDNKGQPRK</sequence>
<evidence type="ECO:0000313" key="9">
    <source>
        <dbReference type="Proteomes" id="UP000247409"/>
    </source>
</evidence>
<keyword evidence="9" id="KW-1185">Reference proteome</keyword>
<feature type="domain" description="CP-type G" evidence="7">
    <location>
        <begin position="236"/>
        <end position="397"/>
    </location>
</feature>
<comment type="similarity">
    <text evidence="5">Belongs to the TRAFAC class YlqF/YawG GTPase family. NOG2 subfamily.</text>
</comment>
<keyword evidence="3 5" id="KW-0342">GTP-binding</keyword>
<dbReference type="PANTHER" id="PTHR11089">
    <property type="entry name" value="GTP-BINDING PROTEIN-RELATED"/>
    <property type="match status" value="1"/>
</dbReference>
<protein>
    <recommendedName>
        <fullName evidence="5">Nucleolar GTP-binding protein 2</fullName>
    </recommendedName>
</protein>
<reference evidence="8 9" key="1">
    <citation type="journal article" date="2018" name="Mol. Biol. Evol.">
        <title>Analysis of the draft genome of the red seaweed Gracilariopsis chorda provides insights into genome size evolution in Rhodophyta.</title>
        <authorList>
            <person name="Lee J."/>
            <person name="Yang E.C."/>
            <person name="Graf L."/>
            <person name="Yang J.H."/>
            <person name="Qiu H."/>
            <person name="Zel Zion U."/>
            <person name="Chan C.X."/>
            <person name="Stephens T.G."/>
            <person name="Weber A.P.M."/>
            <person name="Boo G.H."/>
            <person name="Boo S.M."/>
            <person name="Kim K.M."/>
            <person name="Shin Y."/>
            <person name="Jung M."/>
            <person name="Lee S.J."/>
            <person name="Yim H.S."/>
            <person name="Lee J.H."/>
            <person name="Bhattacharya D."/>
            <person name="Yoon H.S."/>
        </authorList>
    </citation>
    <scope>NUCLEOTIDE SEQUENCE [LARGE SCALE GENOMIC DNA]</scope>
    <source>
        <strain evidence="8 9">SKKU-2015</strain>
        <tissue evidence="8">Whole body</tissue>
    </source>
</reference>
<proteinExistence type="inferred from homology"/>
<evidence type="ECO:0000256" key="2">
    <source>
        <dbReference type="ARBA" id="ARBA00022741"/>
    </source>
</evidence>
<keyword evidence="4 5" id="KW-0539">Nucleus</keyword>
<comment type="subcellular location">
    <subcellularLocation>
        <location evidence="1 5">Nucleus</location>
        <location evidence="1 5">Nucleolus</location>
    </subcellularLocation>
</comment>
<dbReference type="CDD" id="cd01858">
    <property type="entry name" value="NGP_1"/>
    <property type="match status" value="1"/>
</dbReference>
<dbReference type="EMBL" id="NBIV01000041">
    <property type="protein sequence ID" value="PXF46245.1"/>
    <property type="molecule type" value="Genomic_DNA"/>
</dbReference>
<evidence type="ECO:0000313" key="8">
    <source>
        <dbReference type="EMBL" id="PXF46245.1"/>
    </source>
</evidence>
<dbReference type="Gene3D" id="3.40.50.300">
    <property type="entry name" value="P-loop containing nucleotide triphosphate hydrolases"/>
    <property type="match status" value="1"/>
</dbReference>
<feature type="compositionally biased region" description="Basic and acidic residues" evidence="6">
    <location>
        <begin position="496"/>
        <end position="516"/>
    </location>
</feature>
<dbReference type="InterPro" id="IPR012971">
    <property type="entry name" value="NOG2_N_dom"/>
</dbReference>
<dbReference type="SUPFAM" id="SSF52540">
    <property type="entry name" value="P-loop containing nucleoside triphosphate hydrolases"/>
    <property type="match status" value="1"/>
</dbReference>
<dbReference type="GO" id="GO:0005525">
    <property type="term" value="F:GTP binding"/>
    <property type="evidence" value="ECO:0007669"/>
    <property type="project" value="UniProtKB-KW"/>
</dbReference>
<evidence type="ECO:0000256" key="3">
    <source>
        <dbReference type="ARBA" id="ARBA00023134"/>
    </source>
</evidence>
<dbReference type="InterPro" id="IPR006073">
    <property type="entry name" value="GTP-bd"/>
</dbReference>
<feature type="compositionally biased region" description="Basic and acidic residues" evidence="6">
    <location>
        <begin position="562"/>
        <end position="572"/>
    </location>
</feature>
<feature type="compositionally biased region" description="Basic and acidic residues" evidence="6">
    <location>
        <begin position="527"/>
        <end position="541"/>
    </location>
</feature>
<dbReference type="GO" id="GO:0005730">
    <property type="term" value="C:nucleolus"/>
    <property type="evidence" value="ECO:0007669"/>
    <property type="project" value="UniProtKB-SubCell"/>
</dbReference>
<dbReference type="PROSITE" id="PS51721">
    <property type="entry name" value="G_CP"/>
    <property type="match status" value="1"/>
</dbReference>
<feature type="region of interest" description="Disordered" evidence="6">
    <location>
        <begin position="1"/>
        <end position="32"/>
    </location>
</feature>
<accession>A0A2V3IVY8</accession>
<feature type="compositionally biased region" description="Basic and acidic residues" evidence="6">
    <location>
        <begin position="187"/>
        <end position="200"/>
    </location>
</feature>
<dbReference type="Proteomes" id="UP000247409">
    <property type="component" value="Unassembled WGS sequence"/>
</dbReference>
<dbReference type="AlphaFoldDB" id="A0A2V3IVY8"/>
<evidence type="ECO:0000256" key="4">
    <source>
        <dbReference type="ARBA" id="ARBA00023242"/>
    </source>
</evidence>
<dbReference type="PRINTS" id="PR00326">
    <property type="entry name" value="GTP1OBG"/>
</dbReference>
<organism evidence="8 9">
    <name type="scientific">Gracilariopsis chorda</name>
    <dbReference type="NCBI Taxonomy" id="448386"/>
    <lineage>
        <taxon>Eukaryota</taxon>
        <taxon>Rhodophyta</taxon>
        <taxon>Florideophyceae</taxon>
        <taxon>Rhodymeniophycidae</taxon>
        <taxon>Gracilariales</taxon>
        <taxon>Gracilariaceae</taxon>
        <taxon>Gracilariopsis</taxon>
    </lineage>
</organism>
<dbReference type="InterPro" id="IPR030378">
    <property type="entry name" value="G_CP_dom"/>
</dbReference>